<keyword evidence="1 3" id="KW-0689">Ribosomal protein</keyword>
<protein>
    <recommendedName>
        <fullName evidence="3">Large ribosomal subunit protein eL20</fullName>
    </recommendedName>
</protein>
<dbReference type="SUPFAM" id="SSF160374">
    <property type="entry name" value="RplX-like"/>
    <property type="match status" value="1"/>
</dbReference>
<accession>A0A1F2P9R2</accession>
<dbReference type="Gene3D" id="3.10.20.10">
    <property type="match status" value="1"/>
</dbReference>
<dbReference type="NCBIfam" id="NF001981">
    <property type="entry name" value="PRK00773.1-1"/>
    <property type="match status" value="1"/>
</dbReference>
<comment type="subunit">
    <text evidence="3">Part of the 50S ribosomal subunit. Binds 23S rRNA.</text>
</comment>
<dbReference type="GO" id="GO:0070180">
    <property type="term" value="F:large ribosomal subunit rRNA binding"/>
    <property type="evidence" value="ECO:0007669"/>
    <property type="project" value="UniProtKB-UniRule"/>
</dbReference>
<keyword evidence="3" id="KW-0694">RNA-binding</keyword>
<dbReference type="InterPro" id="IPR023573">
    <property type="entry name" value="Ribosomal_eL20_dom"/>
</dbReference>
<keyword evidence="3" id="KW-0699">rRNA-binding</keyword>
<reference evidence="5" key="1">
    <citation type="submission" date="2016-05" db="EMBL/GenBank/DDBJ databases">
        <title>Microbial consortia oxidize butane by reversing methanogenesis.</title>
        <authorList>
            <person name="Laso-Perez R."/>
            <person name="Richter M."/>
            <person name="Wegener G."/>
            <person name="Musat F."/>
        </authorList>
    </citation>
    <scope>NUCLEOTIDE SEQUENCE [LARGE SCALE GENOMIC DNA]</scope>
    <source>
        <strain evidence="5">BOX2</strain>
    </source>
</reference>
<dbReference type="Proteomes" id="UP000186940">
    <property type="component" value="Unassembled WGS sequence"/>
</dbReference>
<evidence type="ECO:0000313" key="6">
    <source>
        <dbReference type="Proteomes" id="UP000186940"/>
    </source>
</evidence>
<evidence type="ECO:0000259" key="4">
    <source>
        <dbReference type="Pfam" id="PF01775"/>
    </source>
</evidence>
<keyword evidence="6" id="KW-1185">Reference proteome</keyword>
<dbReference type="GO" id="GO:0006412">
    <property type="term" value="P:translation"/>
    <property type="evidence" value="ECO:0007669"/>
    <property type="project" value="UniProtKB-UniRule"/>
</dbReference>
<evidence type="ECO:0000256" key="2">
    <source>
        <dbReference type="ARBA" id="ARBA00023274"/>
    </source>
</evidence>
<sequence>MPTFQVKGVFKMGSRNNRFTKVIESNNEKNAIEKVYSLLGSEQRLKRRNIKIKEVMAYGNEY</sequence>
<dbReference type="AlphaFoldDB" id="A0A1F2P9R2"/>
<proteinExistence type="inferred from homology"/>
<comment type="caution">
    <text evidence="5">The sequence shown here is derived from an EMBL/GenBank/DDBJ whole genome shotgun (WGS) entry which is preliminary data.</text>
</comment>
<evidence type="ECO:0000256" key="3">
    <source>
        <dbReference type="HAMAP-Rule" id="MF_00273"/>
    </source>
</evidence>
<dbReference type="Pfam" id="PF01775">
    <property type="entry name" value="Ribosomal_L18A"/>
    <property type="match status" value="1"/>
</dbReference>
<evidence type="ECO:0000313" key="5">
    <source>
        <dbReference type="EMBL" id="OFV68008.1"/>
    </source>
</evidence>
<dbReference type="EMBL" id="LYOS01000002">
    <property type="protein sequence ID" value="OFV68008.1"/>
    <property type="molecule type" value="Genomic_DNA"/>
</dbReference>
<keyword evidence="2 3" id="KW-0687">Ribonucleoprotein</keyword>
<dbReference type="STRING" id="1838285.SCAL_000648"/>
<organism evidence="5 6">
    <name type="scientific">Candidatus Syntropharchaeum caldarium</name>
    <dbReference type="NCBI Taxonomy" id="1838285"/>
    <lineage>
        <taxon>Archaea</taxon>
        <taxon>Methanobacteriati</taxon>
        <taxon>Methanobacteriota</taxon>
        <taxon>Stenosarchaea group</taxon>
        <taxon>Methanomicrobia</taxon>
        <taxon>Methanosarcinales</taxon>
        <taxon>ANME-2 cluster</taxon>
        <taxon>Candidatus Syntropharchaeum</taxon>
    </lineage>
</organism>
<gene>
    <name evidence="3" type="primary">rpl18a</name>
    <name evidence="3" type="synonym">rpl20e</name>
    <name evidence="3" type="synonym">rplX</name>
    <name evidence="5" type="ORF">SCAL_000648</name>
</gene>
<feature type="domain" description="Large ribosomal subunit protein eL20" evidence="4">
    <location>
        <begin position="2"/>
        <end position="55"/>
    </location>
</feature>
<dbReference type="GO" id="GO:1990904">
    <property type="term" value="C:ribonucleoprotein complex"/>
    <property type="evidence" value="ECO:0007669"/>
    <property type="project" value="UniProtKB-KW"/>
</dbReference>
<dbReference type="HAMAP" id="MF_00273">
    <property type="entry name" value="Ribosomal_eL20"/>
    <property type="match status" value="1"/>
</dbReference>
<dbReference type="GO" id="GO:0005840">
    <property type="term" value="C:ribosome"/>
    <property type="evidence" value="ECO:0007669"/>
    <property type="project" value="UniProtKB-KW"/>
</dbReference>
<dbReference type="GO" id="GO:0003735">
    <property type="term" value="F:structural constituent of ribosome"/>
    <property type="evidence" value="ECO:0007669"/>
    <property type="project" value="InterPro"/>
</dbReference>
<dbReference type="InterPro" id="IPR028877">
    <property type="entry name" value="Ribosomal_eL20"/>
</dbReference>
<comment type="similarity">
    <text evidence="3">Belongs to the eukaryotic ribosomal protein eL20 family.</text>
</comment>
<name>A0A1F2P9R2_9EURY</name>
<evidence type="ECO:0000256" key="1">
    <source>
        <dbReference type="ARBA" id="ARBA00022980"/>
    </source>
</evidence>